<feature type="transmembrane region" description="Helical" evidence="10">
    <location>
        <begin position="61"/>
        <end position="78"/>
    </location>
</feature>
<evidence type="ECO:0000256" key="8">
    <source>
        <dbReference type="ARBA" id="ARBA00023170"/>
    </source>
</evidence>
<dbReference type="Pfam" id="PF02949">
    <property type="entry name" value="7tm_6"/>
    <property type="match status" value="1"/>
</dbReference>
<proteinExistence type="inferred from homology"/>
<dbReference type="InterPro" id="IPR004117">
    <property type="entry name" value="7tm6_olfct_rcpt"/>
</dbReference>
<name>A0ABN7AD10_9HEMI</name>
<evidence type="ECO:0000256" key="6">
    <source>
        <dbReference type="ARBA" id="ARBA00022989"/>
    </source>
</evidence>
<dbReference type="Proteomes" id="UP001307889">
    <property type="component" value="Chromosome 1"/>
</dbReference>
<comment type="caution">
    <text evidence="10">Lacks conserved residue(s) required for the propagation of feature annotation.</text>
</comment>
<keyword evidence="6 10" id="KW-1133">Transmembrane helix</keyword>
<keyword evidence="5 10" id="KW-0552">Olfaction</keyword>
<comment type="subcellular location">
    <subcellularLocation>
        <location evidence="1 10">Cell membrane</location>
        <topology evidence="1 10">Multi-pass membrane protein</topology>
    </subcellularLocation>
</comment>
<feature type="transmembrane region" description="Helical" evidence="10">
    <location>
        <begin position="307"/>
        <end position="330"/>
    </location>
</feature>
<keyword evidence="4 10" id="KW-0812">Transmembrane</keyword>
<evidence type="ECO:0000256" key="1">
    <source>
        <dbReference type="ARBA" id="ARBA00004651"/>
    </source>
</evidence>
<dbReference type="EMBL" id="AP028909">
    <property type="protein sequence ID" value="BES88726.1"/>
    <property type="molecule type" value="Genomic_DNA"/>
</dbReference>
<sequence>MASGTPVGNTEFGDSLQDVELHPDIARFIGVMKLNLSWYGDDSWGKSAVGRWLKFYFSIRWFTNLLFFGTVAVTMYWWGKESLNDGAVIYLPVMFLVSFLSTVFRFSGKRQRNLVLSLNRLFLRHDEPWMEEVVDKYTNLLWKLVDFSYKYNMGFFIVYNFVPRAIESVLYYGFNAIDHYIIMPQALNKILEGPNDWGIRHHFLFVGNLWPNFEILFTVVGFIGGYSLCTVFCISELVIWKEKIKRLDFEKEGVEVELKKIISSHQDLIKLTAELKELYGLPCAILDVFSSASMTLTLFTVTTNREIHVLIAFCCGFSYYFFLAILACALGQLLEDESDGIFTTLYELPWYKCRPSLEKDINMMIRQARKTMVVDYHGLSRMNLANFMAIMKSAYSLFTLLQSVL</sequence>
<accession>A0ABN7AD10</accession>
<feature type="transmembrane region" description="Helical" evidence="10">
    <location>
        <begin position="90"/>
        <end position="108"/>
    </location>
</feature>
<keyword evidence="7 10" id="KW-0472">Membrane</keyword>
<evidence type="ECO:0000256" key="3">
    <source>
        <dbReference type="ARBA" id="ARBA00022606"/>
    </source>
</evidence>
<dbReference type="PANTHER" id="PTHR21137">
    <property type="entry name" value="ODORANT RECEPTOR"/>
    <property type="match status" value="1"/>
</dbReference>
<keyword evidence="2" id="KW-1003">Cell membrane</keyword>
<evidence type="ECO:0000256" key="9">
    <source>
        <dbReference type="ARBA" id="ARBA00023224"/>
    </source>
</evidence>
<comment type="similarity">
    <text evidence="10">Belongs to the insect chemoreceptor superfamily. Heteromeric odorant receptor channel (TC 1.A.69) family.</text>
</comment>
<evidence type="ECO:0000256" key="10">
    <source>
        <dbReference type="RuleBase" id="RU351113"/>
    </source>
</evidence>
<feature type="transmembrane region" description="Helical" evidence="10">
    <location>
        <begin position="215"/>
        <end position="239"/>
    </location>
</feature>
<reference evidence="11 12" key="1">
    <citation type="submission" date="2023-09" db="EMBL/GenBank/DDBJ databases">
        <title>Nesidiocoris tenuis whole genome shotgun sequence.</title>
        <authorList>
            <person name="Shibata T."/>
            <person name="Shimoda M."/>
            <person name="Kobayashi T."/>
            <person name="Uehara T."/>
        </authorList>
    </citation>
    <scope>NUCLEOTIDE SEQUENCE [LARGE SCALE GENOMIC DNA]</scope>
    <source>
        <strain evidence="11 12">Japan</strain>
    </source>
</reference>
<protein>
    <recommendedName>
        <fullName evidence="10">Odorant receptor</fullName>
    </recommendedName>
</protein>
<evidence type="ECO:0000313" key="12">
    <source>
        <dbReference type="Proteomes" id="UP001307889"/>
    </source>
</evidence>
<evidence type="ECO:0000256" key="4">
    <source>
        <dbReference type="ARBA" id="ARBA00022692"/>
    </source>
</evidence>
<organism evidence="11 12">
    <name type="scientific">Nesidiocoris tenuis</name>
    <dbReference type="NCBI Taxonomy" id="355587"/>
    <lineage>
        <taxon>Eukaryota</taxon>
        <taxon>Metazoa</taxon>
        <taxon>Ecdysozoa</taxon>
        <taxon>Arthropoda</taxon>
        <taxon>Hexapoda</taxon>
        <taxon>Insecta</taxon>
        <taxon>Pterygota</taxon>
        <taxon>Neoptera</taxon>
        <taxon>Paraneoptera</taxon>
        <taxon>Hemiptera</taxon>
        <taxon>Heteroptera</taxon>
        <taxon>Panheteroptera</taxon>
        <taxon>Cimicomorpha</taxon>
        <taxon>Miridae</taxon>
        <taxon>Dicyphina</taxon>
        <taxon>Nesidiocoris</taxon>
    </lineage>
</organism>
<evidence type="ECO:0000313" key="11">
    <source>
        <dbReference type="EMBL" id="BES88726.1"/>
    </source>
</evidence>
<keyword evidence="8 10" id="KW-0675">Receptor</keyword>
<feature type="transmembrane region" description="Helical" evidence="10">
    <location>
        <begin position="153"/>
        <end position="174"/>
    </location>
</feature>
<evidence type="ECO:0000256" key="2">
    <source>
        <dbReference type="ARBA" id="ARBA00022475"/>
    </source>
</evidence>
<dbReference type="PANTHER" id="PTHR21137:SF35">
    <property type="entry name" value="ODORANT RECEPTOR 19A-RELATED"/>
    <property type="match status" value="1"/>
</dbReference>
<evidence type="ECO:0000256" key="5">
    <source>
        <dbReference type="ARBA" id="ARBA00022725"/>
    </source>
</evidence>
<keyword evidence="9 10" id="KW-0807">Transducer</keyword>
<keyword evidence="12" id="KW-1185">Reference proteome</keyword>
<keyword evidence="3 10" id="KW-0716">Sensory transduction</keyword>
<evidence type="ECO:0000256" key="7">
    <source>
        <dbReference type="ARBA" id="ARBA00023136"/>
    </source>
</evidence>
<gene>
    <name evidence="11" type="ORF">NTJ_01533</name>
</gene>